<keyword evidence="2" id="KW-1185">Reference proteome</keyword>
<dbReference type="InterPro" id="IPR043502">
    <property type="entry name" value="DNA/RNA_pol_sf"/>
</dbReference>
<evidence type="ECO:0000313" key="1">
    <source>
        <dbReference type="EMBL" id="RXN17374.1"/>
    </source>
</evidence>
<gene>
    <name evidence="1" type="ORF">ROHU_026943</name>
</gene>
<dbReference type="Proteomes" id="UP000290572">
    <property type="component" value="Unassembled WGS sequence"/>
</dbReference>
<comment type="caution">
    <text evidence="1">The sequence shown here is derived from an EMBL/GenBank/DDBJ whole genome shotgun (WGS) entry which is preliminary data.</text>
</comment>
<dbReference type="PANTHER" id="PTHR37984:SF5">
    <property type="entry name" value="PROTEIN NYNRIN-LIKE"/>
    <property type="match status" value="1"/>
</dbReference>
<sequence>MIRSSAYWRTQTVEGRVSIGHYQRLGRLYEMSDVDIHGRRDLDLALSTDAVVDISVVEATVSEEESVVRGKWSGVFGKDEDDLGCTEAIQHRIYTGDAPPIRERFRPLPPMMYKEMKLLLTGMLERGVITENNNPVAHLQTARLGAVEQRWVAQLASFDFTVKYRPGRENINADSLSRFPVDRVAPAEYRQVSVVEDGSQPMIDSLDIDEWSQEQGADEELQQVLRIRGYPSRTHILHHQLKIFIPLLCLPPLVSFSKAPGRVTSPLASMCWTSADGFGSVGHTVHSGSEEITYADPTFNKRKAQKTRVQEEDEVVYIGVAVRR</sequence>
<organism evidence="1 2">
    <name type="scientific">Labeo rohita</name>
    <name type="common">Indian major carp</name>
    <name type="synonym">Cyprinus rohita</name>
    <dbReference type="NCBI Taxonomy" id="84645"/>
    <lineage>
        <taxon>Eukaryota</taxon>
        <taxon>Metazoa</taxon>
        <taxon>Chordata</taxon>
        <taxon>Craniata</taxon>
        <taxon>Vertebrata</taxon>
        <taxon>Euteleostomi</taxon>
        <taxon>Actinopterygii</taxon>
        <taxon>Neopterygii</taxon>
        <taxon>Teleostei</taxon>
        <taxon>Ostariophysi</taxon>
        <taxon>Cypriniformes</taxon>
        <taxon>Cyprinidae</taxon>
        <taxon>Labeoninae</taxon>
        <taxon>Labeonini</taxon>
        <taxon>Labeo</taxon>
    </lineage>
</organism>
<dbReference type="EMBL" id="QBIY01012748">
    <property type="protein sequence ID" value="RXN17374.1"/>
    <property type="molecule type" value="Genomic_DNA"/>
</dbReference>
<dbReference type="SUPFAM" id="SSF56672">
    <property type="entry name" value="DNA/RNA polymerases"/>
    <property type="match status" value="1"/>
</dbReference>
<protein>
    <submittedName>
        <fullName evidence="1">Gypsy retrotransposon integrase 1</fullName>
    </submittedName>
</protein>
<dbReference type="InterPro" id="IPR050951">
    <property type="entry name" value="Retrovirus_Pol_polyprotein"/>
</dbReference>
<dbReference type="AlphaFoldDB" id="A0A498MDJ7"/>
<evidence type="ECO:0000313" key="2">
    <source>
        <dbReference type="Proteomes" id="UP000290572"/>
    </source>
</evidence>
<accession>A0A498MDJ7</accession>
<reference evidence="1 2" key="1">
    <citation type="submission" date="2018-03" db="EMBL/GenBank/DDBJ databases">
        <title>Draft genome sequence of Rohu Carp (Labeo rohita).</title>
        <authorList>
            <person name="Das P."/>
            <person name="Kushwaha B."/>
            <person name="Joshi C.G."/>
            <person name="Kumar D."/>
            <person name="Nagpure N.S."/>
            <person name="Sahoo L."/>
            <person name="Das S.P."/>
            <person name="Bit A."/>
            <person name="Patnaik S."/>
            <person name="Meher P.K."/>
            <person name="Jayasankar P."/>
            <person name="Koringa P.G."/>
            <person name="Patel N.V."/>
            <person name="Hinsu A.T."/>
            <person name="Kumar R."/>
            <person name="Pandey M."/>
            <person name="Agarwal S."/>
            <person name="Srivastava S."/>
            <person name="Singh M."/>
            <person name="Iquebal M.A."/>
            <person name="Jaiswal S."/>
            <person name="Angadi U.B."/>
            <person name="Kumar N."/>
            <person name="Raza M."/>
            <person name="Shah T.M."/>
            <person name="Rai A."/>
            <person name="Jena J.K."/>
        </authorList>
    </citation>
    <scope>NUCLEOTIDE SEQUENCE [LARGE SCALE GENOMIC DNA]</scope>
    <source>
        <strain evidence="1">DASCIFA01</strain>
        <tissue evidence="1">Testis</tissue>
    </source>
</reference>
<proteinExistence type="predicted"/>
<name>A0A498MDJ7_LABRO</name>
<dbReference type="PANTHER" id="PTHR37984">
    <property type="entry name" value="PROTEIN CBG26694"/>
    <property type="match status" value="1"/>
</dbReference>
<dbReference type="STRING" id="84645.A0A498MDJ7"/>